<evidence type="ECO:0000313" key="4">
    <source>
        <dbReference type="Proteomes" id="UP000315295"/>
    </source>
</evidence>
<accession>A0A540MQS6</accession>
<protein>
    <submittedName>
        <fullName evidence="3">Uncharacterized protein</fullName>
    </submittedName>
</protein>
<proteinExistence type="predicted"/>
<dbReference type="Proteomes" id="UP000315295">
    <property type="component" value="Unassembled WGS sequence"/>
</dbReference>
<reference evidence="3 4" key="1">
    <citation type="journal article" date="2019" name="G3 (Bethesda)">
        <title>Sequencing of a Wild Apple (Malus baccata) Genome Unravels the Differences Between Cultivated and Wild Apple Species Regarding Disease Resistance and Cold Tolerance.</title>
        <authorList>
            <person name="Chen X."/>
        </authorList>
    </citation>
    <scope>NUCLEOTIDE SEQUENCE [LARGE SCALE GENOMIC DNA]</scope>
    <source>
        <strain evidence="4">cv. Shandingzi</strain>
        <tissue evidence="3">Leaves</tissue>
    </source>
</reference>
<comment type="caution">
    <text evidence="3">The sequence shown here is derived from an EMBL/GenBank/DDBJ whole genome shotgun (WGS) entry which is preliminary data.</text>
</comment>
<dbReference type="Pfam" id="PF24577">
    <property type="entry name" value="RDR6_2nd"/>
    <property type="match status" value="1"/>
</dbReference>
<feature type="domain" description="RNA-dependent RNA polymerase 6-like second" evidence="1">
    <location>
        <begin position="105"/>
        <end position="253"/>
    </location>
</feature>
<evidence type="ECO:0000313" key="3">
    <source>
        <dbReference type="EMBL" id="TQE01149.1"/>
    </source>
</evidence>
<organism evidence="3 4">
    <name type="scientific">Malus baccata</name>
    <name type="common">Siberian crab apple</name>
    <name type="synonym">Pyrus baccata</name>
    <dbReference type="NCBI Taxonomy" id="106549"/>
    <lineage>
        <taxon>Eukaryota</taxon>
        <taxon>Viridiplantae</taxon>
        <taxon>Streptophyta</taxon>
        <taxon>Embryophyta</taxon>
        <taxon>Tracheophyta</taxon>
        <taxon>Spermatophyta</taxon>
        <taxon>Magnoliopsida</taxon>
        <taxon>eudicotyledons</taxon>
        <taxon>Gunneridae</taxon>
        <taxon>Pentapetalae</taxon>
        <taxon>rosids</taxon>
        <taxon>fabids</taxon>
        <taxon>Rosales</taxon>
        <taxon>Rosaceae</taxon>
        <taxon>Amygdaloideae</taxon>
        <taxon>Maleae</taxon>
        <taxon>Malus</taxon>
    </lineage>
</organism>
<dbReference type="InterPro" id="IPR058751">
    <property type="entry name" value="RDRP_helical"/>
</dbReference>
<gene>
    <name evidence="3" type="ORF">C1H46_013239</name>
</gene>
<dbReference type="InterPro" id="IPR057297">
    <property type="entry name" value="RDR6-like_2nd"/>
</dbReference>
<feature type="domain" description="RDRP helical" evidence="2">
    <location>
        <begin position="277"/>
        <end position="348"/>
    </location>
</feature>
<name>A0A540MQS6_MALBA</name>
<dbReference type="AlphaFoldDB" id="A0A540MQS6"/>
<dbReference type="EMBL" id="VIEB01000201">
    <property type="protein sequence ID" value="TQE01149.1"/>
    <property type="molecule type" value="Genomic_DNA"/>
</dbReference>
<dbReference type="STRING" id="106549.A0A540MQS6"/>
<keyword evidence="4" id="KW-1185">Reference proteome</keyword>
<evidence type="ECO:0000259" key="2">
    <source>
        <dbReference type="Pfam" id="PF26252"/>
    </source>
</evidence>
<evidence type="ECO:0000259" key="1">
    <source>
        <dbReference type="Pfam" id="PF24577"/>
    </source>
</evidence>
<dbReference type="Pfam" id="PF26252">
    <property type="entry name" value="RdRP_helical"/>
    <property type="match status" value="1"/>
</dbReference>
<sequence>MSDLVMYLESNIGSVERNVYVMVEPHAFMHFIIPDSVKYATDAARRSQLFYNNKPLKVILDSENQYFKDQKYMPIKICDVLLEIGNLVRQDELFAAWRRPPCAVGEFFVAWRGPPCAAVFIVVCLVGTCKFCFTRDTLFSFKGTGKHAVIKCDFMVEFLVRDISEIQQYTDTTSHVILLQLASSPLVSYRTTDDDIVEPFPYDLSDVDDPWIRTIEFTPSGAIGLCNFYRVSIPTQHGAKLNKVMSYFREHMVVENCLRQPPKVQDEPDFGMPVPDPFFCIHFKDDISFEVMFLVNAVMHKSIFNQHQLSDCFFDLLRSQPKYVNVAALKHLRTYNHPELDAVRHLKLSNIGC</sequence>